<dbReference type="PROSITE" id="PS51257">
    <property type="entry name" value="PROKAR_LIPOPROTEIN"/>
    <property type="match status" value="1"/>
</dbReference>
<dbReference type="RefSeq" id="WP_114407207.1">
    <property type="nucleotide sequence ID" value="NZ_QOWE01000013.1"/>
</dbReference>
<keyword evidence="4" id="KW-1185">Reference proteome</keyword>
<comment type="caution">
    <text evidence="3">The sequence shown here is derived from an EMBL/GenBank/DDBJ whole genome shotgun (WGS) entry which is preliminary data.</text>
</comment>
<protein>
    <recommendedName>
        <fullName evidence="5">Lipocalin-like domain-containing protein</fullName>
    </recommendedName>
</protein>
<gene>
    <name evidence="3" type="ORF">DUE52_16940</name>
</gene>
<evidence type="ECO:0000256" key="1">
    <source>
        <dbReference type="SAM" id="MobiDB-lite"/>
    </source>
</evidence>
<feature type="region of interest" description="Disordered" evidence="1">
    <location>
        <begin position="24"/>
        <end position="51"/>
    </location>
</feature>
<feature type="chain" id="PRO_5016722188" description="Lipocalin-like domain-containing protein" evidence="2">
    <location>
        <begin position="22"/>
        <end position="195"/>
    </location>
</feature>
<evidence type="ECO:0008006" key="5">
    <source>
        <dbReference type="Google" id="ProtNLM"/>
    </source>
</evidence>
<name>A0A368JLM6_9BACT</name>
<dbReference type="AlphaFoldDB" id="A0A368JLM6"/>
<feature type="signal peptide" evidence="2">
    <location>
        <begin position="1"/>
        <end position="21"/>
    </location>
</feature>
<evidence type="ECO:0000313" key="3">
    <source>
        <dbReference type="EMBL" id="RCR68432.1"/>
    </source>
</evidence>
<evidence type="ECO:0000313" key="4">
    <source>
        <dbReference type="Proteomes" id="UP000253383"/>
    </source>
</evidence>
<sequence length="195" mass="21499">MKMRFLALLALVLLSVACKKGGNESVDPTDHSSGDGSGQNPNSGNPPPATGKIPAELVGKWSYGTFSPTNFWDYNGKYTGNAYEQALVFEFHANGTYEEYIVNSTTSYNCRTEAYTFFKGTVKVNEANRSFVITPTSGNYRGFYGCAPKSNINRDARKEELKQETMNYQVESGKTALKLSDAENPQGVRLKAVTW</sequence>
<organism evidence="3 4">
    <name type="scientific">Larkinella punicea</name>
    <dbReference type="NCBI Taxonomy" id="2315727"/>
    <lineage>
        <taxon>Bacteria</taxon>
        <taxon>Pseudomonadati</taxon>
        <taxon>Bacteroidota</taxon>
        <taxon>Cytophagia</taxon>
        <taxon>Cytophagales</taxon>
        <taxon>Spirosomataceae</taxon>
        <taxon>Larkinella</taxon>
    </lineage>
</organism>
<dbReference type="EMBL" id="QOWE01000013">
    <property type="protein sequence ID" value="RCR68432.1"/>
    <property type="molecule type" value="Genomic_DNA"/>
</dbReference>
<dbReference type="OrthoDB" id="666052at2"/>
<accession>A0A368JLM6</accession>
<keyword evidence="2" id="KW-0732">Signal</keyword>
<reference evidence="3 4" key="1">
    <citation type="submission" date="2018-07" db="EMBL/GenBank/DDBJ databases">
        <title>Genome analysis of Larkinella rosea.</title>
        <authorList>
            <person name="Zhou Z."/>
            <person name="Wang G."/>
        </authorList>
    </citation>
    <scope>NUCLEOTIDE SEQUENCE [LARGE SCALE GENOMIC DNA]</scope>
    <source>
        <strain evidence="4">zzj9</strain>
    </source>
</reference>
<proteinExistence type="predicted"/>
<dbReference type="Proteomes" id="UP000253383">
    <property type="component" value="Unassembled WGS sequence"/>
</dbReference>
<evidence type="ECO:0000256" key="2">
    <source>
        <dbReference type="SAM" id="SignalP"/>
    </source>
</evidence>